<feature type="domain" description="SWI/SNF and RSC complexes subunit Ssr4 N-terminal" evidence="3">
    <location>
        <begin position="3"/>
        <end position="218"/>
    </location>
</feature>
<reference evidence="5" key="1">
    <citation type="submission" date="2023-06" db="EMBL/GenBank/DDBJ databases">
        <title>Genome-scale phylogeny and comparative genomics of the fungal order Sordariales.</title>
        <authorList>
            <consortium name="Lawrence Berkeley National Laboratory"/>
            <person name="Hensen N."/>
            <person name="Bonometti L."/>
            <person name="Westerberg I."/>
            <person name="Brannstrom I.O."/>
            <person name="Guillou S."/>
            <person name="Cros-Aarteil S."/>
            <person name="Calhoun S."/>
            <person name="Haridas S."/>
            <person name="Kuo A."/>
            <person name="Mondo S."/>
            <person name="Pangilinan J."/>
            <person name="Riley R."/>
            <person name="Labutti K."/>
            <person name="Andreopoulos B."/>
            <person name="Lipzen A."/>
            <person name="Chen C."/>
            <person name="Yanf M."/>
            <person name="Daum C."/>
            <person name="Ng V."/>
            <person name="Clum A."/>
            <person name="Steindorff A."/>
            <person name="Ohm R."/>
            <person name="Martin F."/>
            <person name="Silar P."/>
            <person name="Natvig D."/>
            <person name="Lalanne C."/>
            <person name="Gautier V."/>
            <person name="Ament-Velasquez S.L."/>
            <person name="Kruys A."/>
            <person name="Hutchinson M.I."/>
            <person name="Powell A.J."/>
            <person name="Barry K."/>
            <person name="Miller A.N."/>
            <person name="Grigoriev I.V."/>
            <person name="Debuchy R."/>
            <person name="Gladieux P."/>
            <person name="Thoren M.H."/>
            <person name="Johannesson H."/>
        </authorList>
    </citation>
    <scope>NUCLEOTIDE SEQUENCE</scope>
    <source>
        <strain evidence="5">CBS 307.81</strain>
    </source>
</reference>
<feature type="region of interest" description="Disordered" evidence="2">
    <location>
        <begin position="401"/>
        <end position="433"/>
    </location>
</feature>
<feature type="compositionally biased region" description="Polar residues" evidence="2">
    <location>
        <begin position="492"/>
        <end position="502"/>
    </location>
</feature>
<sequence>MSDPSHNVHQDLLPHVHLISTFRYPLMSRVELNDVTKWLLQAPSIARDKAPFYWTYLDCPADSTIFLMWQPTARRGNEFSSDGYYWASPEVMLNHPIGNGLVLEIFFQKCGWRAGEQFTMHSRRRFRLAQARDVQVANPPQIDPNLWIVHYGPSEKQDRFPTGSFGVPPQIQSIMNNRQHLFQLGQIVRKEFMLSDRVNWPQIPFPQRGQSIYVPPMQQQPMNPRTAYLGGPAGPGQPQSKRRGQQAQPGHPMGAGYPSTDGALDDEEDVHRGDMFDHLSPREMSMHRYQQNHEWMEEILSSPYRIGQLEVSDLGLGKKGALASLTEGIFEAQSGDVLERLPKKPYTGRLEPGLADKMRERAQAKIAEVQAEMQKLQAQHKKRLGEFKQNSAVRDAEAELRAATQGVGSEPWRLEGRVEDDEDEDGLSKKPSRSIEEITADVERLLNSKAITVPEVSRVQDGGYQQLVPEPEIIAPPPQLVPEPAGAVGLSRNPSHNGSQASGVLIGDSDIDMGGTAAGLLDQMHSGFSSTSTPMNSFPTPQPGGLSAMPSNVGTPAAANQPSHVPSPHPNPVASQPAPPQDVKMEDAKQQPAAGTAPDQGTGSGEWVVVPPGGGAPAGAGAGAGAGTGGGGGGGIIPPSKPPSAAPTPGNMVVGGGGFGASPDGNDFSSLGDLDTAGDALASYDPGSVEGGEDLDMDDMVGGSAFGEAFQEGEN</sequence>
<dbReference type="GO" id="GO:0006338">
    <property type="term" value="P:chromatin remodeling"/>
    <property type="evidence" value="ECO:0007669"/>
    <property type="project" value="InterPro"/>
</dbReference>
<dbReference type="EMBL" id="JAULSY010000105">
    <property type="protein sequence ID" value="KAK0665665.1"/>
    <property type="molecule type" value="Genomic_DNA"/>
</dbReference>
<feature type="region of interest" description="Disordered" evidence="2">
    <location>
        <begin position="479"/>
        <end position="715"/>
    </location>
</feature>
<name>A0AA39Z8I4_9PEZI</name>
<evidence type="ECO:0000259" key="3">
    <source>
        <dbReference type="Pfam" id="PF08549"/>
    </source>
</evidence>
<keyword evidence="1" id="KW-0175">Coiled coil</keyword>
<proteinExistence type="predicted"/>
<feature type="compositionally biased region" description="Polar residues" evidence="2">
    <location>
        <begin position="526"/>
        <end position="539"/>
    </location>
</feature>
<evidence type="ECO:0000313" key="6">
    <source>
        <dbReference type="Proteomes" id="UP001174997"/>
    </source>
</evidence>
<evidence type="ECO:0008006" key="7">
    <source>
        <dbReference type="Google" id="ProtNLM"/>
    </source>
</evidence>
<feature type="domain" description="SWI/SNF and RSC complexes subunit Ssr4 C-terminal" evidence="4">
    <location>
        <begin position="264"/>
        <end position="714"/>
    </location>
</feature>
<feature type="region of interest" description="Disordered" evidence="2">
    <location>
        <begin position="211"/>
        <end position="267"/>
    </location>
</feature>
<keyword evidence="6" id="KW-1185">Reference proteome</keyword>
<feature type="coiled-coil region" evidence="1">
    <location>
        <begin position="359"/>
        <end position="386"/>
    </location>
</feature>
<accession>A0AA39Z8I4</accession>
<organism evidence="5 6">
    <name type="scientific">Cercophora samala</name>
    <dbReference type="NCBI Taxonomy" id="330535"/>
    <lineage>
        <taxon>Eukaryota</taxon>
        <taxon>Fungi</taxon>
        <taxon>Dikarya</taxon>
        <taxon>Ascomycota</taxon>
        <taxon>Pezizomycotina</taxon>
        <taxon>Sordariomycetes</taxon>
        <taxon>Sordariomycetidae</taxon>
        <taxon>Sordariales</taxon>
        <taxon>Lasiosphaeriaceae</taxon>
        <taxon>Cercophora</taxon>
    </lineage>
</organism>
<protein>
    <recommendedName>
        <fullName evidence="7">DUF1750-domain-containing protein</fullName>
    </recommendedName>
</protein>
<feature type="compositionally biased region" description="Gly residues" evidence="2">
    <location>
        <begin position="612"/>
        <end position="636"/>
    </location>
</feature>
<gene>
    <name evidence="5" type="ORF">QBC41DRAFT_349431</name>
</gene>
<dbReference type="InterPro" id="IPR013859">
    <property type="entry name" value="Ssr4_N"/>
</dbReference>
<evidence type="ECO:0000256" key="1">
    <source>
        <dbReference type="SAM" id="Coils"/>
    </source>
</evidence>
<evidence type="ECO:0000313" key="5">
    <source>
        <dbReference type="EMBL" id="KAK0665665.1"/>
    </source>
</evidence>
<comment type="caution">
    <text evidence="5">The sequence shown here is derived from an EMBL/GenBank/DDBJ whole genome shotgun (WGS) entry which is preliminary data.</text>
</comment>
<dbReference type="Pfam" id="PF20497">
    <property type="entry name" value="SWI-SNF_Ssr4_C"/>
    <property type="match status" value="1"/>
</dbReference>
<dbReference type="Pfam" id="PF08549">
    <property type="entry name" value="SWI-SNF_Ssr4_N"/>
    <property type="match status" value="1"/>
</dbReference>
<dbReference type="Proteomes" id="UP001174997">
    <property type="component" value="Unassembled WGS sequence"/>
</dbReference>
<dbReference type="AlphaFoldDB" id="A0AA39Z8I4"/>
<evidence type="ECO:0000259" key="4">
    <source>
        <dbReference type="Pfam" id="PF20497"/>
    </source>
</evidence>
<dbReference type="InterPro" id="IPR046464">
    <property type="entry name" value="SWI-SNF_Ssr4_C"/>
</dbReference>
<evidence type="ECO:0000256" key="2">
    <source>
        <dbReference type="SAM" id="MobiDB-lite"/>
    </source>
</evidence>